<dbReference type="Pfam" id="PF07019">
    <property type="entry name" value="EMC6"/>
    <property type="match status" value="1"/>
</dbReference>
<comment type="similarity">
    <text evidence="2">Belongs to the EMC6 family.</text>
</comment>
<comment type="subcellular location">
    <subcellularLocation>
        <location evidence="1">Endoplasmic reticulum membrane</location>
        <topology evidence="1">Multi-pass membrane protein</topology>
    </subcellularLocation>
</comment>
<evidence type="ECO:0000256" key="7">
    <source>
        <dbReference type="ARBA" id="ARBA00023136"/>
    </source>
</evidence>
<reference evidence="12 13" key="1">
    <citation type="submission" date="2019-01" db="EMBL/GenBank/DDBJ databases">
        <authorList>
            <person name="Sayadi A."/>
        </authorList>
    </citation>
    <scope>NUCLEOTIDE SEQUENCE [LARGE SCALE GENOMIC DNA]</scope>
</reference>
<accession>A0A653CBJ2</accession>
<feature type="domain" description="Cathepsin propeptide inhibitor" evidence="11">
    <location>
        <begin position="514"/>
        <end position="569"/>
    </location>
</feature>
<evidence type="ECO:0000256" key="4">
    <source>
        <dbReference type="ARBA" id="ARBA00022692"/>
    </source>
</evidence>
<dbReference type="SUPFAM" id="SSF54001">
    <property type="entry name" value="Cysteine proteinases"/>
    <property type="match status" value="1"/>
</dbReference>
<feature type="region of interest" description="Disordered" evidence="9">
    <location>
        <begin position="78"/>
        <end position="159"/>
    </location>
</feature>
<protein>
    <recommendedName>
        <fullName evidence="3">ER membrane protein complex subunit 6</fullName>
    </recommendedName>
    <alternativeName>
        <fullName evidence="8">Transmembrane protein 93</fullName>
    </alternativeName>
</protein>
<dbReference type="PANTHER" id="PTHR20994">
    <property type="entry name" value="ER MEMBRANE PROTEIN COMPLEX SUBUNIT 6"/>
    <property type="match status" value="1"/>
</dbReference>
<evidence type="ECO:0000256" key="5">
    <source>
        <dbReference type="ARBA" id="ARBA00022824"/>
    </source>
</evidence>
<evidence type="ECO:0000256" key="3">
    <source>
        <dbReference type="ARBA" id="ARBA00020827"/>
    </source>
</evidence>
<dbReference type="PANTHER" id="PTHR20994:SF0">
    <property type="entry name" value="ER MEMBRANE PROTEIN COMPLEX SUBUNIT 6"/>
    <property type="match status" value="1"/>
</dbReference>
<dbReference type="InterPro" id="IPR013201">
    <property type="entry name" value="Prot_inhib_I29"/>
</dbReference>
<feature type="compositionally biased region" description="Low complexity" evidence="9">
    <location>
        <begin position="78"/>
        <end position="88"/>
    </location>
</feature>
<evidence type="ECO:0000313" key="13">
    <source>
        <dbReference type="Proteomes" id="UP000410492"/>
    </source>
</evidence>
<evidence type="ECO:0000256" key="10">
    <source>
        <dbReference type="SAM" id="Phobius"/>
    </source>
</evidence>
<dbReference type="GO" id="GO:0000045">
    <property type="term" value="P:autophagosome assembly"/>
    <property type="evidence" value="ECO:0007669"/>
    <property type="project" value="TreeGrafter"/>
</dbReference>
<feature type="compositionally biased region" description="Basic and acidic residues" evidence="9">
    <location>
        <begin position="144"/>
        <end position="154"/>
    </location>
</feature>
<dbReference type="InterPro" id="IPR008504">
    <property type="entry name" value="Emc6"/>
</dbReference>
<dbReference type="Gene3D" id="1.10.287.2250">
    <property type="match status" value="1"/>
</dbReference>
<feature type="region of interest" description="Disordered" evidence="9">
    <location>
        <begin position="498"/>
        <end position="521"/>
    </location>
</feature>
<evidence type="ECO:0000256" key="9">
    <source>
        <dbReference type="SAM" id="MobiDB-lite"/>
    </source>
</evidence>
<feature type="compositionally biased region" description="Polar residues" evidence="9">
    <location>
        <begin position="110"/>
        <end position="127"/>
    </location>
</feature>
<name>A0A653CBJ2_CALMS</name>
<proteinExistence type="inferred from homology"/>
<keyword evidence="4 10" id="KW-0812">Transmembrane</keyword>
<evidence type="ECO:0000256" key="2">
    <source>
        <dbReference type="ARBA" id="ARBA00009436"/>
    </source>
</evidence>
<organism evidence="12 13">
    <name type="scientific">Callosobruchus maculatus</name>
    <name type="common">Southern cowpea weevil</name>
    <name type="synonym">Pulse bruchid</name>
    <dbReference type="NCBI Taxonomy" id="64391"/>
    <lineage>
        <taxon>Eukaryota</taxon>
        <taxon>Metazoa</taxon>
        <taxon>Ecdysozoa</taxon>
        <taxon>Arthropoda</taxon>
        <taxon>Hexapoda</taxon>
        <taxon>Insecta</taxon>
        <taxon>Pterygota</taxon>
        <taxon>Neoptera</taxon>
        <taxon>Endopterygota</taxon>
        <taxon>Coleoptera</taxon>
        <taxon>Polyphaga</taxon>
        <taxon>Cucujiformia</taxon>
        <taxon>Chrysomeloidea</taxon>
        <taxon>Chrysomelidae</taxon>
        <taxon>Bruchinae</taxon>
        <taxon>Bruchini</taxon>
        <taxon>Callosobruchus</taxon>
    </lineage>
</organism>
<evidence type="ECO:0000259" key="11">
    <source>
        <dbReference type="SMART" id="SM00848"/>
    </source>
</evidence>
<gene>
    <name evidence="12" type="ORF">CALMAC_LOCUS7645</name>
</gene>
<dbReference type="GO" id="GO:0072546">
    <property type="term" value="C:EMC complex"/>
    <property type="evidence" value="ECO:0007669"/>
    <property type="project" value="InterPro"/>
</dbReference>
<dbReference type="Pfam" id="PF08246">
    <property type="entry name" value="Inhibitor_I29"/>
    <property type="match status" value="1"/>
</dbReference>
<dbReference type="Proteomes" id="UP000410492">
    <property type="component" value="Unassembled WGS sequence"/>
</dbReference>
<keyword evidence="6 10" id="KW-1133">Transmembrane helix</keyword>
<dbReference type="AlphaFoldDB" id="A0A653CBJ2"/>
<dbReference type="OrthoDB" id="16510at2759"/>
<evidence type="ECO:0000313" key="12">
    <source>
        <dbReference type="EMBL" id="VEN45063.1"/>
    </source>
</evidence>
<feature type="transmembrane region" description="Helical" evidence="10">
    <location>
        <begin position="703"/>
        <end position="730"/>
    </location>
</feature>
<keyword evidence="13" id="KW-1185">Reference proteome</keyword>
<evidence type="ECO:0000256" key="6">
    <source>
        <dbReference type="ARBA" id="ARBA00022989"/>
    </source>
</evidence>
<keyword evidence="7 10" id="KW-0472">Membrane</keyword>
<feature type="transmembrane region" description="Helical" evidence="10">
    <location>
        <begin position="659"/>
        <end position="682"/>
    </location>
</feature>
<evidence type="ECO:0000256" key="1">
    <source>
        <dbReference type="ARBA" id="ARBA00004477"/>
    </source>
</evidence>
<evidence type="ECO:0000256" key="8">
    <source>
        <dbReference type="ARBA" id="ARBA00031072"/>
    </source>
</evidence>
<dbReference type="InterPro" id="IPR029008">
    <property type="entry name" value="EMC6-like"/>
</dbReference>
<dbReference type="InterPro" id="IPR038765">
    <property type="entry name" value="Papain-like_cys_pep_sf"/>
</dbReference>
<sequence>MDITVMAENNDELSEESDISFCSVKDLLEADVSSKDIILLKELIKHKNLVIKCQQQTIKSLKEQVETLSKLSQSATSSNIQNLNSSNNHTDTGGVTFVQHSGGKRLRENAATNTVKKPATKPSTDNTADTRKSTTTGSGNSHSTTKEQSSRADDQAQAVPAVAVPVQPSRRGAANAVSADAAAVIASDAVVEGNSSTDSWHQVRSRRNRRSGRQTLVIGDNSENSTVTGVEKKVDLHVSRIAPHVDVEGLKSFLKVNFPEVVVEKHNSKMPDIYSSFKVTISQNNFKSALDAKKWPKETESMSDLRYIYFEIRTKTISRRPAHERLTPFVDMTKARNMLADKFEVLEVDELTVDQYSETMANIVHHQKKDKAKVPYWWTTDIACFATNNTGRNEIRKCLYDTYKSNRKRLHWLIVNATKQRWKKLCDELENNIWGEGYRIVTKKLTEGTSTCNLEPDTKVGIVRQLFPSRQDSSWPERPVDEDCLPFTLEELKEAGSKLKSGKAPGLDGVTPDIEHGKTYRSMSEDQERFSIFQSNLRFIEGHNDRFSRGESSYSIKINQFGDLTEEEFKEMMMMERPPELDVTLMEFDGEGDLPDSVDWRKAGAGVRLLLLSSIKKAIIMSKSKPEDHVAYSEAAIRNNLSIVEYCRTSVSAISGCTAGVLGLTGLYGALFFMFAVTSFWFMLLFKAGLDSWKKYFISRKSLLLNGVFGHFFTYILCWTFIILTMFKFWPLELKTCLFHVFSRVTDSRIPICQNVQKCFIRCQNNKPVFRCNHIL</sequence>
<keyword evidence="5" id="KW-0256">Endoplasmic reticulum</keyword>
<feature type="compositionally biased region" description="Low complexity" evidence="9">
    <location>
        <begin position="133"/>
        <end position="143"/>
    </location>
</feature>
<dbReference type="EMBL" id="CAACVG010007366">
    <property type="protein sequence ID" value="VEN45063.1"/>
    <property type="molecule type" value="Genomic_DNA"/>
</dbReference>
<dbReference type="GO" id="GO:0034975">
    <property type="term" value="P:protein folding in endoplasmic reticulum"/>
    <property type="evidence" value="ECO:0007669"/>
    <property type="project" value="TreeGrafter"/>
</dbReference>
<dbReference type="SMART" id="SM00848">
    <property type="entry name" value="Inhibitor_I29"/>
    <property type="match status" value="1"/>
</dbReference>